<dbReference type="AlphaFoldDB" id="A0A0U3E194"/>
<comment type="similarity">
    <text evidence="1 6">Belongs to the universal ribosomal protein uL2 family.</text>
</comment>
<feature type="region of interest" description="Disordered" evidence="7">
    <location>
        <begin position="199"/>
        <end position="222"/>
    </location>
</feature>
<dbReference type="SUPFAM" id="SSF50104">
    <property type="entry name" value="Translation proteins SH3-like domain"/>
    <property type="match status" value="1"/>
</dbReference>
<dbReference type="PANTHER" id="PTHR13691">
    <property type="entry name" value="RIBOSOMAL PROTEIN L2"/>
    <property type="match status" value="1"/>
</dbReference>
<dbReference type="HAMAP" id="MF_01320_A">
    <property type="entry name" value="Ribosomal_uL2_A"/>
    <property type="match status" value="1"/>
</dbReference>
<evidence type="ECO:0000313" key="11">
    <source>
        <dbReference type="Proteomes" id="UP000060778"/>
    </source>
</evidence>
<evidence type="ECO:0000256" key="1">
    <source>
        <dbReference type="ARBA" id="ARBA00005636"/>
    </source>
</evidence>
<dbReference type="SUPFAM" id="SSF50249">
    <property type="entry name" value="Nucleic acid-binding proteins"/>
    <property type="match status" value="1"/>
</dbReference>
<dbReference type="EMBL" id="CP006867">
    <property type="protein sequence ID" value="ALU11691.1"/>
    <property type="molecule type" value="Genomic_DNA"/>
</dbReference>
<dbReference type="GO" id="GO:0003735">
    <property type="term" value="F:structural constituent of ribosome"/>
    <property type="evidence" value="ECO:0007669"/>
    <property type="project" value="InterPro"/>
</dbReference>
<evidence type="ECO:0000256" key="6">
    <source>
        <dbReference type="HAMAP-Rule" id="MF_01320"/>
    </source>
</evidence>
<dbReference type="Proteomes" id="UP000060778">
    <property type="component" value="Chromosome"/>
</dbReference>
<dbReference type="Gene3D" id="4.10.950.10">
    <property type="entry name" value="Ribosomal protein L2, domain 3"/>
    <property type="match status" value="1"/>
</dbReference>
<evidence type="ECO:0000256" key="7">
    <source>
        <dbReference type="SAM" id="MobiDB-lite"/>
    </source>
</evidence>
<organism evidence="10 11">
    <name type="scientific">Ignicoccus islandicus DSM 13165</name>
    <dbReference type="NCBI Taxonomy" id="940295"/>
    <lineage>
        <taxon>Archaea</taxon>
        <taxon>Thermoproteota</taxon>
        <taxon>Thermoprotei</taxon>
        <taxon>Desulfurococcales</taxon>
        <taxon>Desulfurococcaceae</taxon>
        <taxon>Ignicoccus</taxon>
    </lineage>
</organism>
<sequence>MGKRLRQQRHGRGTPQWMNRGHLRVAPARYPYLDPTKTYEGVILEMRHDPGRWVPLARVVIPGVSEFWIPAGEGMYVGQKVKIGPDAEPINGNILPLSNIPEGMQVFNIELRPGDGGKLVRAGGTYALVVGKSGNKVIVQLPSGKVKQIDGRCRATIGIVAGAGRTEKPLLKAGNSYYKWKAKAKKWPIVRGVAMNAVNHPHGGGSHQSPSFPTTRAREAPPGQKVGHIAARCTGRGCKQAKAKYFKMG</sequence>
<feature type="domain" description="Large ribosomal subunit protein uL2 RNA-binding" evidence="9">
    <location>
        <begin position="11"/>
        <end position="83"/>
    </location>
</feature>
<evidence type="ECO:0000259" key="8">
    <source>
        <dbReference type="SMART" id="SM01382"/>
    </source>
</evidence>
<dbReference type="FunFam" id="4.10.950.10:FF:000002">
    <property type="entry name" value="60S ribosomal protein L2"/>
    <property type="match status" value="1"/>
</dbReference>
<protein>
    <recommendedName>
        <fullName evidence="6">Large ribosomal subunit protein uL2</fullName>
    </recommendedName>
</protein>
<comment type="subunit">
    <text evidence="6">Part of the 50S ribosomal subunit. Forms a bridge to the 30S subunit in the 70S ribosome.</text>
</comment>
<dbReference type="KEGG" id="iis:EYM_03775"/>
<comment type="function">
    <text evidence="6">One of the primary rRNA binding proteins. Required for association of the 30S and 50S subunits to form the 70S ribosome, for tRNA binding and peptide bond formation. It has been suggested to have peptidyltransferase activity; this is somewhat controversial. Makes several contacts with the 16S rRNA in the 70S ribosome.</text>
</comment>
<dbReference type="PANTHER" id="PTHR13691:SF16">
    <property type="entry name" value="LARGE RIBOSOMAL SUBUNIT PROTEIN UL2"/>
    <property type="match status" value="1"/>
</dbReference>
<evidence type="ECO:0000256" key="4">
    <source>
        <dbReference type="ARBA" id="ARBA00022980"/>
    </source>
</evidence>
<dbReference type="FunFam" id="2.30.30.30:FF:000001">
    <property type="entry name" value="50S ribosomal protein L2"/>
    <property type="match status" value="1"/>
</dbReference>
<keyword evidence="3 6" id="KW-0694">RNA-binding</keyword>
<dbReference type="PIRSF" id="PIRSF002158">
    <property type="entry name" value="Ribosomal_L2"/>
    <property type="match status" value="1"/>
</dbReference>
<dbReference type="InterPro" id="IPR014722">
    <property type="entry name" value="Rib_uL2_dom2"/>
</dbReference>
<dbReference type="InterPro" id="IPR008991">
    <property type="entry name" value="Translation_prot_SH3-like_sf"/>
</dbReference>
<keyword evidence="4 6" id="KW-0689">Ribosomal protein</keyword>
<proteinExistence type="inferred from homology"/>
<evidence type="ECO:0000256" key="3">
    <source>
        <dbReference type="ARBA" id="ARBA00022884"/>
    </source>
</evidence>
<dbReference type="SMART" id="SM01382">
    <property type="entry name" value="Ribosomal_L2_C"/>
    <property type="match status" value="1"/>
</dbReference>
<dbReference type="Gene3D" id="2.30.30.30">
    <property type="match status" value="1"/>
</dbReference>
<dbReference type="NCBIfam" id="NF007180">
    <property type="entry name" value="PRK09612.1"/>
    <property type="match status" value="1"/>
</dbReference>
<keyword evidence="5 6" id="KW-0687">Ribonucleoprotein</keyword>
<accession>A0A0U3E194</accession>
<keyword evidence="11" id="KW-1185">Reference proteome</keyword>
<dbReference type="InterPro" id="IPR023672">
    <property type="entry name" value="Ribosomal_uL2_arc_euk"/>
</dbReference>
<dbReference type="GO" id="GO:0002181">
    <property type="term" value="P:cytoplasmic translation"/>
    <property type="evidence" value="ECO:0007669"/>
    <property type="project" value="TreeGrafter"/>
</dbReference>
<dbReference type="PATRIC" id="fig|940295.4.peg.733"/>
<dbReference type="Gene3D" id="2.40.50.140">
    <property type="entry name" value="Nucleic acid-binding proteins"/>
    <property type="match status" value="1"/>
</dbReference>
<dbReference type="GO" id="GO:0022625">
    <property type="term" value="C:cytosolic large ribosomal subunit"/>
    <property type="evidence" value="ECO:0007669"/>
    <property type="project" value="TreeGrafter"/>
</dbReference>
<reference evidence="10 11" key="1">
    <citation type="submission" date="2013-11" db="EMBL/GenBank/DDBJ databases">
        <title>Comparative genomics of Ignicoccus.</title>
        <authorList>
            <person name="Podar M."/>
        </authorList>
    </citation>
    <scope>NUCLEOTIDE SEQUENCE [LARGE SCALE GENOMIC DNA]</scope>
    <source>
        <strain evidence="10 11">DSM 13165</strain>
    </source>
</reference>
<dbReference type="InterPro" id="IPR014726">
    <property type="entry name" value="Ribosomal_uL2_dom3"/>
</dbReference>
<dbReference type="SMART" id="SM01383">
    <property type="entry name" value="Ribosomal_L2"/>
    <property type="match status" value="1"/>
</dbReference>
<dbReference type="GeneID" id="30680149"/>
<dbReference type="RefSeq" id="WP_075049727.1">
    <property type="nucleotide sequence ID" value="NZ_CP006867.1"/>
</dbReference>
<dbReference type="STRING" id="940295.EYM_03775"/>
<dbReference type="Pfam" id="PF03947">
    <property type="entry name" value="Ribosomal_L2_C"/>
    <property type="match status" value="1"/>
</dbReference>
<name>A0A0U3E194_9CREN</name>
<dbReference type="OrthoDB" id="5987at2157"/>
<dbReference type="GO" id="GO:0019843">
    <property type="term" value="F:rRNA binding"/>
    <property type="evidence" value="ECO:0007669"/>
    <property type="project" value="UniProtKB-UniRule"/>
</dbReference>
<dbReference type="InterPro" id="IPR012340">
    <property type="entry name" value="NA-bd_OB-fold"/>
</dbReference>
<evidence type="ECO:0000256" key="5">
    <source>
        <dbReference type="ARBA" id="ARBA00023274"/>
    </source>
</evidence>
<dbReference type="InterPro" id="IPR022666">
    <property type="entry name" value="Ribosomal_uL2_RNA-bd_dom"/>
</dbReference>
<evidence type="ECO:0000259" key="9">
    <source>
        <dbReference type="SMART" id="SM01383"/>
    </source>
</evidence>
<evidence type="ECO:0000313" key="10">
    <source>
        <dbReference type="EMBL" id="ALU11691.1"/>
    </source>
</evidence>
<dbReference type="InterPro" id="IPR022669">
    <property type="entry name" value="Ribosomal_uL2_C"/>
</dbReference>
<gene>
    <name evidence="10" type="primary">rpl2p</name>
    <name evidence="6" type="synonym">rpl2</name>
    <name evidence="10" type="ORF">EYM_03775</name>
</gene>
<dbReference type="InterPro" id="IPR002171">
    <property type="entry name" value="Ribosomal_uL2"/>
</dbReference>
<feature type="domain" description="Large ribosomal subunit protein uL2 C-terminal" evidence="8">
    <location>
        <begin position="89"/>
        <end position="222"/>
    </location>
</feature>
<evidence type="ECO:0000256" key="2">
    <source>
        <dbReference type="ARBA" id="ARBA00022730"/>
    </source>
</evidence>
<keyword evidence="2 6" id="KW-0699">rRNA-binding</keyword>